<dbReference type="Gene3D" id="4.10.320.10">
    <property type="entry name" value="E3-binding domain"/>
    <property type="match status" value="1"/>
</dbReference>
<evidence type="ECO:0000259" key="2">
    <source>
        <dbReference type="Pfam" id="PF11774"/>
    </source>
</evidence>
<name>A0A931CRX3_9MICC</name>
<comment type="caution">
    <text evidence="4">The sequence shown here is derived from an EMBL/GenBank/DDBJ whole genome shotgun (WGS) entry which is preliminary data.</text>
</comment>
<dbReference type="InterPro" id="IPR055370">
    <property type="entry name" value="Lsr2_DNA-bd"/>
</dbReference>
<dbReference type="GO" id="GO:0016746">
    <property type="term" value="F:acyltransferase activity"/>
    <property type="evidence" value="ECO:0007669"/>
    <property type="project" value="InterPro"/>
</dbReference>
<evidence type="ECO:0000259" key="3">
    <source>
        <dbReference type="Pfam" id="PF23359"/>
    </source>
</evidence>
<dbReference type="Pfam" id="PF23359">
    <property type="entry name" value="Lsr2_DNA-bd"/>
    <property type="match status" value="1"/>
</dbReference>
<dbReference type="InterPro" id="IPR036625">
    <property type="entry name" value="E3-bd_dom_sf"/>
</dbReference>
<sequence length="108" mass="11829">MAQKVEITLVDDIDEGPADENVRFALDGVSYEIDLSAAHAGELREALGVYLAKGRRVTGRVAKGRSGASPKGQDVGQIRRWARENGYPVRERGRIQAEIQEAYFNANG</sequence>
<evidence type="ECO:0000313" key="5">
    <source>
        <dbReference type="Proteomes" id="UP000655366"/>
    </source>
</evidence>
<dbReference type="InterPro" id="IPR042261">
    <property type="entry name" value="Lsr2-like_dimerization"/>
</dbReference>
<accession>A0A931CRX3</accession>
<evidence type="ECO:0000313" key="4">
    <source>
        <dbReference type="EMBL" id="MBG0739884.1"/>
    </source>
</evidence>
<gene>
    <name evidence="4" type="ORF">IV500_10850</name>
</gene>
<evidence type="ECO:0000256" key="1">
    <source>
        <dbReference type="ARBA" id="ARBA00023125"/>
    </source>
</evidence>
<reference evidence="4 5" key="1">
    <citation type="submission" date="2020-11" db="EMBL/GenBank/DDBJ databases">
        <title>Arthrobacter antarcticus sp. nov., isolated from Antarctic Soil.</title>
        <authorList>
            <person name="Li J."/>
        </authorList>
    </citation>
    <scope>NUCLEOTIDE SEQUENCE [LARGE SCALE GENOMIC DNA]</scope>
    <source>
        <strain evidence="4 5">Z1-20</strain>
    </source>
</reference>
<dbReference type="Pfam" id="PF11774">
    <property type="entry name" value="Lsr2"/>
    <property type="match status" value="1"/>
</dbReference>
<dbReference type="EMBL" id="JADNYM010000012">
    <property type="protein sequence ID" value="MBG0739884.1"/>
    <property type="molecule type" value="Genomic_DNA"/>
</dbReference>
<protein>
    <submittedName>
        <fullName evidence="4">Lsr2 family protein</fullName>
    </submittedName>
</protein>
<organism evidence="4 5">
    <name type="scientific">Arthrobacter terrae</name>
    <dbReference type="NCBI Taxonomy" id="2935737"/>
    <lineage>
        <taxon>Bacteria</taxon>
        <taxon>Bacillati</taxon>
        <taxon>Actinomycetota</taxon>
        <taxon>Actinomycetes</taxon>
        <taxon>Micrococcales</taxon>
        <taxon>Micrococcaceae</taxon>
        <taxon>Arthrobacter</taxon>
    </lineage>
</organism>
<proteinExistence type="predicted"/>
<dbReference type="Proteomes" id="UP000655366">
    <property type="component" value="Unassembled WGS sequence"/>
</dbReference>
<dbReference type="GO" id="GO:0003677">
    <property type="term" value="F:DNA binding"/>
    <property type="evidence" value="ECO:0007669"/>
    <property type="project" value="UniProtKB-KW"/>
</dbReference>
<dbReference type="InterPro" id="IPR024412">
    <property type="entry name" value="Lsr2_dim_dom"/>
</dbReference>
<dbReference type="Gene3D" id="3.30.60.230">
    <property type="entry name" value="Lsr2, dimerization domain"/>
    <property type="match status" value="1"/>
</dbReference>
<feature type="domain" description="Lsr2 DNA-binding" evidence="3">
    <location>
        <begin position="73"/>
        <end position="105"/>
    </location>
</feature>
<keyword evidence="1" id="KW-0238">DNA-binding</keyword>
<dbReference type="RefSeq" id="WP_196396825.1">
    <property type="nucleotide sequence ID" value="NZ_JADNYM010000012.1"/>
</dbReference>
<keyword evidence="5" id="KW-1185">Reference proteome</keyword>
<dbReference type="AlphaFoldDB" id="A0A931CRX3"/>
<feature type="domain" description="Lsr2 dimerization" evidence="2">
    <location>
        <begin position="1"/>
        <end position="57"/>
    </location>
</feature>